<evidence type="ECO:0000313" key="2">
    <source>
        <dbReference type="Proteomes" id="UP000887013"/>
    </source>
</evidence>
<name>A0A8X6MAQ0_NEPPI</name>
<dbReference type="AlphaFoldDB" id="A0A8X6MAQ0"/>
<dbReference type="EMBL" id="BMAW01043541">
    <property type="protein sequence ID" value="GFS39928.1"/>
    <property type="molecule type" value="Genomic_DNA"/>
</dbReference>
<proteinExistence type="predicted"/>
<evidence type="ECO:0000313" key="1">
    <source>
        <dbReference type="EMBL" id="GFS39928.1"/>
    </source>
</evidence>
<gene>
    <name evidence="1" type="ORF">NPIL_439351</name>
</gene>
<protein>
    <submittedName>
        <fullName evidence="1">Uncharacterized protein</fullName>
    </submittedName>
</protein>
<comment type="caution">
    <text evidence="1">The sequence shown here is derived from an EMBL/GenBank/DDBJ whole genome shotgun (WGS) entry which is preliminary data.</text>
</comment>
<organism evidence="1 2">
    <name type="scientific">Nephila pilipes</name>
    <name type="common">Giant wood spider</name>
    <name type="synonym">Nephila maculata</name>
    <dbReference type="NCBI Taxonomy" id="299642"/>
    <lineage>
        <taxon>Eukaryota</taxon>
        <taxon>Metazoa</taxon>
        <taxon>Ecdysozoa</taxon>
        <taxon>Arthropoda</taxon>
        <taxon>Chelicerata</taxon>
        <taxon>Arachnida</taxon>
        <taxon>Araneae</taxon>
        <taxon>Araneomorphae</taxon>
        <taxon>Entelegynae</taxon>
        <taxon>Araneoidea</taxon>
        <taxon>Nephilidae</taxon>
        <taxon>Nephila</taxon>
    </lineage>
</organism>
<reference evidence="1" key="1">
    <citation type="submission" date="2020-08" db="EMBL/GenBank/DDBJ databases">
        <title>Multicomponent nature underlies the extraordinary mechanical properties of spider dragline silk.</title>
        <authorList>
            <person name="Kono N."/>
            <person name="Nakamura H."/>
            <person name="Mori M."/>
            <person name="Yoshida Y."/>
            <person name="Ohtoshi R."/>
            <person name="Malay A.D."/>
            <person name="Moran D.A.P."/>
            <person name="Tomita M."/>
            <person name="Numata K."/>
            <person name="Arakawa K."/>
        </authorList>
    </citation>
    <scope>NUCLEOTIDE SEQUENCE</scope>
</reference>
<accession>A0A8X6MAQ0</accession>
<keyword evidence="2" id="KW-1185">Reference proteome</keyword>
<sequence length="97" mass="11254">MQVLVELFLKAKLKLKEMQVQELGLTLIAEQKLELKVDRELKDRRKMNISNYEGKVLAFQEAAKQLLAFNLPPRNVVFLLNSQVAILANSDWFLQLQ</sequence>
<dbReference type="Proteomes" id="UP000887013">
    <property type="component" value="Unassembled WGS sequence"/>
</dbReference>